<dbReference type="PANTHER" id="PTHR45764:SF21">
    <property type="entry name" value="OS03G0770000 PROTEIN"/>
    <property type="match status" value="1"/>
</dbReference>
<feature type="signal peptide" evidence="7">
    <location>
        <begin position="1"/>
        <end position="17"/>
    </location>
</feature>
<comment type="caution">
    <text evidence="9">The sequence shown here is derived from an EMBL/GenBank/DDBJ whole genome shotgun (WGS) entry which is preliminary data.</text>
</comment>
<dbReference type="InterPro" id="IPR046347">
    <property type="entry name" value="bZIP_sf"/>
</dbReference>
<dbReference type="EMBL" id="LIHL02000007">
    <property type="protein sequence ID" value="KAF5463611.1"/>
    <property type="molecule type" value="Genomic_DNA"/>
</dbReference>
<dbReference type="Pfam" id="PF00170">
    <property type="entry name" value="bZIP_1"/>
    <property type="match status" value="1"/>
</dbReference>
<evidence type="ECO:0000313" key="9">
    <source>
        <dbReference type="EMBL" id="KAF5463611.1"/>
    </source>
</evidence>
<dbReference type="GO" id="GO:0005634">
    <property type="term" value="C:nucleus"/>
    <property type="evidence" value="ECO:0007669"/>
    <property type="project" value="UniProtKB-SubCell"/>
</dbReference>
<dbReference type="PROSITE" id="PS50217">
    <property type="entry name" value="BZIP"/>
    <property type="match status" value="1"/>
</dbReference>
<feature type="non-terminal residue" evidence="9">
    <location>
        <position position="1"/>
    </location>
</feature>
<evidence type="ECO:0000256" key="6">
    <source>
        <dbReference type="SAM" id="MobiDB-lite"/>
    </source>
</evidence>
<evidence type="ECO:0000259" key="8">
    <source>
        <dbReference type="PROSITE" id="PS50217"/>
    </source>
</evidence>
<keyword evidence="7" id="KW-0732">Signal</keyword>
<reference evidence="9" key="1">
    <citation type="submission" date="2015-10" db="EMBL/GenBank/DDBJ databases">
        <authorList>
            <person name="Martinez-Garcia P.J."/>
            <person name="Crepeau M.W."/>
            <person name="Puiu D."/>
            <person name="Gonzalez-Ibeas D."/>
            <person name="Whalen J."/>
            <person name="Stevens K."/>
            <person name="Paul R."/>
            <person name="Butterfield T."/>
            <person name="Britton M."/>
            <person name="Reagan R."/>
            <person name="Chakraborty S."/>
            <person name="Walawage S.L."/>
            <person name="Vasquez-Gross H.A."/>
            <person name="Cardeno C."/>
            <person name="Famula R."/>
            <person name="Pratt K."/>
            <person name="Kuruganti S."/>
            <person name="Aradhya M.K."/>
            <person name="Leslie C.A."/>
            <person name="Dandekar A.M."/>
            <person name="Salzberg S.L."/>
            <person name="Wegrzyn J.L."/>
            <person name="Langley C.H."/>
            <person name="Neale D.B."/>
        </authorList>
    </citation>
    <scope>NUCLEOTIDE SEQUENCE</scope>
    <source>
        <tissue evidence="9">Leaves</tissue>
    </source>
</reference>
<dbReference type="Gramene" id="Jr07_00220_p1">
    <property type="protein sequence ID" value="cds.Jr07_00220_p1"/>
    <property type="gene ID" value="Jr07_00220"/>
</dbReference>
<feature type="compositionally biased region" description="Basic and acidic residues" evidence="6">
    <location>
        <begin position="116"/>
        <end position="132"/>
    </location>
</feature>
<dbReference type="FunFam" id="1.20.5.170:FF:000020">
    <property type="entry name" value="BZIP transcription factor"/>
    <property type="match status" value="1"/>
</dbReference>
<dbReference type="GO" id="GO:0003677">
    <property type="term" value="F:DNA binding"/>
    <property type="evidence" value="ECO:0007669"/>
    <property type="project" value="UniProtKB-KW"/>
</dbReference>
<dbReference type="GO" id="GO:0046982">
    <property type="term" value="F:protein heterodimerization activity"/>
    <property type="evidence" value="ECO:0007669"/>
    <property type="project" value="UniProtKB-ARBA"/>
</dbReference>
<keyword evidence="3" id="KW-0238">DNA-binding</keyword>
<accession>A0A834CSU3</accession>
<dbReference type="SMART" id="SM00338">
    <property type="entry name" value="BRLZ"/>
    <property type="match status" value="1"/>
</dbReference>
<sequence length="238" mass="27521">PFLPLSSLLSLFRKVLPLIPAMLSAYRPGFPSDTMFGNPFPAFDPGFMPLDCPEYFPPVQSPKPFFSNSGPDALIQTSKGEPDAFQFPKPVISCSVSYEPDRDQNPSHVNSNSGSDEPKRKREESESPLDERRKRRMISNRESARRSRMRKQKHLENLRNQVNKFRIENRGLSNRLRCVLYHCHRLQTENNQLQSEYDMLRHKLSEIGEILAYRRLQQFTAAWQCNTVTPEQTPPLVT</sequence>
<feature type="region of interest" description="Disordered" evidence="6">
    <location>
        <begin position="66"/>
        <end position="157"/>
    </location>
</feature>
<dbReference type="InterPro" id="IPR045314">
    <property type="entry name" value="bZIP_plant_GBF1"/>
</dbReference>
<keyword evidence="2" id="KW-0805">Transcription regulation</keyword>
<keyword evidence="5" id="KW-0539">Nucleus</keyword>
<organism evidence="9 10">
    <name type="scientific">Juglans regia</name>
    <name type="common">English walnut</name>
    <dbReference type="NCBI Taxonomy" id="51240"/>
    <lineage>
        <taxon>Eukaryota</taxon>
        <taxon>Viridiplantae</taxon>
        <taxon>Streptophyta</taxon>
        <taxon>Embryophyta</taxon>
        <taxon>Tracheophyta</taxon>
        <taxon>Spermatophyta</taxon>
        <taxon>Magnoliopsida</taxon>
        <taxon>eudicotyledons</taxon>
        <taxon>Gunneridae</taxon>
        <taxon>Pentapetalae</taxon>
        <taxon>rosids</taxon>
        <taxon>fabids</taxon>
        <taxon>Fagales</taxon>
        <taxon>Juglandaceae</taxon>
        <taxon>Juglans</taxon>
    </lineage>
</organism>
<feature type="compositionally biased region" description="Polar residues" evidence="6">
    <location>
        <begin position="106"/>
        <end position="115"/>
    </location>
</feature>
<evidence type="ECO:0000256" key="5">
    <source>
        <dbReference type="ARBA" id="ARBA00023242"/>
    </source>
</evidence>
<dbReference type="PROSITE" id="PS00036">
    <property type="entry name" value="BZIP_BASIC"/>
    <property type="match status" value="1"/>
</dbReference>
<protein>
    <recommendedName>
        <fullName evidence="8">BZIP domain-containing protein</fullName>
    </recommendedName>
</protein>
<evidence type="ECO:0000256" key="2">
    <source>
        <dbReference type="ARBA" id="ARBA00023015"/>
    </source>
</evidence>
<dbReference type="GO" id="GO:0003700">
    <property type="term" value="F:DNA-binding transcription factor activity"/>
    <property type="evidence" value="ECO:0007669"/>
    <property type="project" value="InterPro"/>
</dbReference>
<dbReference type="Gene3D" id="1.20.5.170">
    <property type="match status" value="1"/>
</dbReference>
<dbReference type="InterPro" id="IPR004827">
    <property type="entry name" value="bZIP"/>
</dbReference>
<keyword evidence="4" id="KW-0804">Transcription</keyword>
<dbReference type="Proteomes" id="UP000619265">
    <property type="component" value="Unassembled WGS sequence"/>
</dbReference>
<dbReference type="AlphaFoldDB" id="A0A834CSU3"/>
<evidence type="ECO:0000256" key="4">
    <source>
        <dbReference type="ARBA" id="ARBA00023163"/>
    </source>
</evidence>
<feature type="chain" id="PRO_5032295973" description="BZIP domain-containing protein" evidence="7">
    <location>
        <begin position="18"/>
        <end position="238"/>
    </location>
</feature>
<evidence type="ECO:0000256" key="7">
    <source>
        <dbReference type="SAM" id="SignalP"/>
    </source>
</evidence>
<evidence type="ECO:0000256" key="3">
    <source>
        <dbReference type="ARBA" id="ARBA00023125"/>
    </source>
</evidence>
<name>A0A834CSU3_JUGRE</name>
<gene>
    <name evidence="9" type="ORF">F2P56_013770</name>
</gene>
<feature type="domain" description="BZIP" evidence="8">
    <location>
        <begin position="130"/>
        <end position="193"/>
    </location>
</feature>
<dbReference type="SUPFAM" id="SSF57959">
    <property type="entry name" value="Leucine zipper domain"/>
    <property type="match status" value="1"/>
</dbReference>
<evidence type="ECO:0000256" key="1">
    <source>
        <dbReference type="ARBA" id="ARBA00004123"/>
    </source>
</evidence>
<comment type="subcellular location">
    <subcellularLocation>
        <location evidence="1">Nucleus</location>
    </subcellularLocation>
</comment>
<dbReference type="CDD" id="cd14702">
    <property type="entry name" value="bZIP_plant_GBF1"/>
    <property type="match status" value="1"/>
</dbReference>
<feature type="compositionally biased region" description="Polar residues" evidence="6">
    <location>
        <begin position="66"/>
        <end position="79"/>
    </location>
</feature>
<evidence type="ECO:0000313" key="10">
    <source>
        <dbReference type="Proteomes" id="UP000619265"/>
    </source>
</evidence>
<proteinExistence type="predicted"/>
<reference evidence="9" key="2">
    <citation type="submission" date="2020-03" db="EMBL/GenBank/DDBJ databases">
        <title>Walnut 2.0.</title>
        <authorList>
            <person name="Marrano A."/>
            <person name="Britton M."/>
            <person name="Zimin A.V."/>
            <person name="Zaini P.A."/>
            <person name="Workman R."/>
            <person name="Puiu D."/>
            <person name="Bianco L."/>
            <person name="Allen B.J."/>
            <person name="Troggio M."/>
            <person name="Leslie C.A."/>
            <person name="Timp W."/>
            <person name="Dendekar A."/>
            <person name="Salzberg S.L."/>
            <person name="Neale D.B."/>
        </authorList>
    </citation>
    <scope>NUCLEOTIDE SEQUENCE</scope>
    <source>
        <tissue evidence="9">Leaves</tissue>
    </source>
</reference>
<dbReference type="PANTHER" id="PTHR45764">
    <property type="entry name" value="BZIP TRANSCRIPTION FACTOR 44"/>
    <property type="match status" value="1"/>
</dbReference>